<name>A0A6G1E9T4_9ORYZ</name>
<organism evidence="1 2">
    <name type="scientific">Oryza meyeriana var. granulata</name>
    <dbReference type="NCBI Taxonomy" id="110450"/>
    <lineage>
        <taxon>Eukaryota</taxon>
        <taxon>Viridiplantae</taxon>
        <taxon>Streptophyta</taxon>
        <taxon>Embryophyta</taxon>
        <taxon>Tracheophyta</taxon>
        <taxon>Spermatophyta</taxon>
        <taxon>Magnoliopsida</taxon>
        <taxon>Liliopsida</taxon>
        <taxon>Poales</taxon>
        <taxon>Poaceae</taxon>
        <taxon>BOP clade</taxon>
        <taxon>Oryzoideae</taxon>
        <taxon>Oryzeae</taxon>
        <taxon>Oryzinae</taxon>
        <taxon>Oryza</taxon>
        <taxon>Oryza meyeriana</taxon>
    </lineage>
</organism>
<dbReference type="AlphaFoldDB" id="A0A6G1E9T4"/>
<protein>
    <submittedName>
        <fullName evidence="1">Uncharacterized protein</fullName>
    </submittedName>
</protein>
<dbReference type="EMBL" id="SPHZ02000004">
    <property type="protein sequence ID" value="KAF0921540.1"/>
    <property type="molecule type" value="Genomic_DNA"/>
</dbReference>
<evidence type="ECO:0000313" key="2">
    <source>
        <dbReference type="Proteomes" id="UP000479710"/>
    </source>
</evidence>
<accession>A0A6G1E9T4</accession>
<keyword evidence="2" id="KW-1185">Reference proteome</keyword>
<dbReference type="Proteomes" id="UP000479710">
    <property type="component" value="Unassembled WGS sequence"/>
</dbReference>
<proteinExistence type="predicted"/>
<reference evidence="1 2" key="1">
    <citation type="submission" date="2019-11" db="EMBL/GenBank/DDBJ databases">
        <title>Whole genome sequence of Oryza granulata.</title>
        <authorList>
            <person name="Li W."/>
        </authorList>
    </citation>
    <scope>NUCLEOTIDE SEQUENCE [LARGE SCALE GENOMIC DNA]</scope>
    <source>
        <strain evidence="2">cv. Menghai</strain>
        <tissue evidence="1">Leaf</tissue>
    </source>
</reference>
<comment type="caution">
    <text evidence="1">The sequence shown here is derived from an EMBL/GenBank/DDBJ whole genome shotgun (WGS) entry which is preliminary data.</text>
</comment>
<evidence type="ECO:0000313" key="1">
    <source>
        <dbReference type="EMBL" id="KAF0921540.1"/>
    </source>
</evidence>
<sequence>MALGLLTPLSLSHSTAPPILLGAAHTLLLSSLCGRRPLGGQIWQLRASGTPDPVATSLEHAAPAELGMEELCGSEDRMAQR</sequence>
<gene>
    <name evidence="1" type="ORF">E2562_009281</name>
</gene>